<evidence type="ECO:0000256" key="5">
    <source>
        <dbReference type="SAM" id="MobiDB-lite"/>
    </source>
</evidence>
<name>E9PT21_RAT</name>
<dbReference type="InterPro" id="IPR015631">
    <property type="entry name" value="CD2/SLAM_rcpt"/>
</dbReference>
<dbReference type="Proteomes" id="UP000002494">
    <property type="component" value="Chromosome 13"/>
</dbReference>
<reference evidence="9" key="2">
    <citation type="submission" date="2025-08" db="UniProtKB">
        <authorList>
            <consortium name="Ensembl"/>
        </authorList>
    </citation>
    <scope>IDENTIFICATION</scope>
    <source>
        <strain evidence="9">Brown Norway</strain>
    </source>
</reference>
<accession>E9PT21</accession>
<dbReference type="Gene3D" id="2.60.40.10">
    <property type="entry name" value="Immunoglobulins"/>
    <property type="match status" value="2"/>
</dbReference>
<dbReference type="RGD" id="9330179">
    <property type="gene designation" value="Cd244"/>
</dbReference>
<evidence type="ECO:0000256" key="1">
    <source>
        <dbReference type="ARBA" id="ARBA00004370"/>
    </source>
</evidence>
<evidence type="ECO:0000256" key="6">
    <source>
        <dbReference type="SAM" id="Phobius"/>
    </source>
</evidence>
<evidence type="ECO:0000313" key="10">
    <source>
        <dbReference type="Proteomes" id="UP000002494"/>
    </source>
</evidence>
<dbReference type="OMA" id="VDIHGTH"/>
<keyword evidence="4" id="KW-0325">Glycoprotein</keyword>
<reference evidence="9" key="3">
    <citation type="submission" date="2025-09" db="UniProtKB">
        <authorList>
            <consortium name="Ensembl"/>
        </authorList>
    </citation>
    <scope>IDENTIFICATION</scope>
    <source>
        <strain evidence="9">Brown Norway</strain>
    </source>
</reference>
<feature type="domain" description="Natural killer cell receptor 2B4 immunoglobulin" evidence="8">
    <location>
        <begin position="22"/>
        <end position="128"/>
    </location>
</feature>
<protein>
    <submittedName>
        <fullName evidence="9">CD244 molecule</fullName>
    </submittedName>
</protein>
<keyword evidence="2 7" id="KW-0732">Signal</keyword>
<evidence type="ECO:0000313" key="11">
    <source>
        <dbReference type="RGD" id="9330179"/>
    </source>
</evidence>
<evidence type="ECO:0000256" key="7">
    <source>
        <dbReference type="SAM" id="SignalP"/>
    </source>
</evidence>
<keyword evidence="10" id="KW-1185">Reference proteome</keyword>
<comment type="subcellular location">
    <subcellularLocation>
        <location evidence="1">Membrane</location>
    </subcellularLocation>
</comment>
<dbReference type="Bgee" id="ENSRNOG00000004698">
    <property type="expression patterns" value="Expressed in spleen and 18 other cell types or tissues"/>
</dbReference>
<feature type="transmembrane region" description="Helical" evidence="6">
    <location>
        <begin position="223"/>
        <end position="247"/>
    </location>
</feature>
<dbReference type="ExpressionAtlas" id="E9PT21">
    <property type="expression patterns" value="baseline and differential"/>
</dbReference>
<dbReference type="GeneTree" id="ENSGT01030000234540"/>
<keyword evidence="6" id="KW-1133">Transmembrane helix</keyword>
<sequence length="349" mass="39039">MLQQTVLLSLFLLLRAHQGQGCAGSSEEVLGVSGKPVRLRPSNIQTKHVSIEWKKKTGHQQTSHIVTWNTLDPESPVVCCSDIYGFESENFALSIKSAKLNDSGHYLLEITDQGGIVCTKNFQILIFDPVETPHLTVQGSLWANGTCQLSLSCFVPKDDNVSYALYRGSMLISNQRNGTHWENWTDASSLHTYTCNVSNKASWANHTLTSPQSCQSVPSKFNYLPFVVSIGILVTFLLGAIACFCVWNRKRKQSQSIAKESLTIYEYVKNAQVSRDQQGHFRASGSSSDVRGDEREQRESDRRLFQPSASTSQEKCTIYSVVEPSRKSGSKKRNQNPSLNCTVYEEIQR</sequence>
<dbReference type="Pfam" id="PF11465">
    <property type="entry name" value="Receptor_2B4"/>
    <property type="match status" value="1"/>
</dbReference>
<evidence type="ECO:0000259" key="8">
    <source>
        <dbReference type="Pfam" id="PF11465"/>
    </source>
</evidence>
<feature type="compositionally biased region" description="Basic and acidic residues" evidence="5">
    <location>
        <begin position="290"/>
        <end position="304"/>
    </location>
</feature>
<dbReference type="Ensembl" id="ENSRNOT00000006266.9">
    <property type="protein sequence ID" value="ENSRNOP00000006266.7"/>
    <property type="gene ID" value="ENSRNOG00000064255.2"/>
</dbReference>
<dbReference type="InterPro" id="IPR036179">
    <property type="entry name" value="Ig-like_dom_sf"/>
</dbReference>
<feature type="signal peptide" evidence="7">
    <location>
        <begin position="1"/>
        <end position="21"/>
    </location>
</feature>
<dbReference type="AlphaFoldDB" id="E9PT21"/>
<organism evidence="9 10">
    <name type="scientific">Rattus norvegicus</name>
    <name type="common">Rat</name>
    <dbReference type="NCBI Taxonomy" id="10116"/>
    <lineage>
        <taxon>Eukaryota</taxon>
        <taxon>Metazoa</taxon>
        <taxon>Chordata</taxon>
        <taxon>Craniata</taxon>
        <taxon>Vertebrata</taxon>
        <taxon>Euteleostomi</taxon>
        <taxon>Mammalia</taxon>
        <taxon>Eutheria</taxon>
        <taxon>Euarchontoglires</taxon>
        <taxon>Glires</taxon>
        <taxon>Rodentia</taxon>
        <taxon>Myomorpha</taxon>
        <taxon>Muroidea</taxon>
        <taxon>Muridae</taxon>
        <taxon>Murinae</taxon>
        <taxon>Rattus</taxon>
    </lineage>
</organism>
<dbReference type="PANTHER" id="PTHR12080">
    <property type="entry name" value="SIGNALING LYMPHOCYTIC ACTIVATION MOLECULE"/>
    <property type="match status" value="1"/>
</dbReference>
<feature type="region of interest" description="Disordered" evidence="5">
    <location>
        <begin position="276"/>
        <end position="349"/>
    </location>
</feature>
<evidence type="ECO:0000256" key="4">
    <source>
        <dbReference type="ARBA" id="ARBA00023180"/>
    </source>
</evidence>
<dbReference type="VEuPathDB" id="HostDB:ENSRNOG00000064255"/>
<dbReference type="SUPFAM" id="SSF48726">
    <property type="entry name" value="Immunoglobulin"/>
    <property type="match status" value="1"/>
</dbReference>
<keyword evidence="3 6" id="KW-0472">Membrane</keyword>
<dbReference type="HOGENOM" id="CLU_065827_0_0_1"/>
<gene>
    <name evidence="9 11" type="primary">Cd244</name>
</gene>
<dbReference type="OrthoDB" id="8955135at2759"/>
<dbReference type="GO" id="GO:0016020">
    <property type="term" value="C:membrane"/>
    <property type="evidence" value="ECO:0007669"/>
    <property type="project" value="UniProtKB-SubCell"/>
</dbReference>
<evidence type="ECO:0000313" key="9">
    <source>
        <dbReference type="Ensembl" id="ENSRNOP00000006266.7"/>
    </source>
</evidence>
<dbReference type="CTD" id="51744"/>
<dbReference type="KEGG" id="rno:103692282"/>
<dbReference type="InterPro" id="IPR024303">
    <property type="entry name" value="NK_rcpt_2B4_Ig_dom"/>
</dbReference>
<keyword evidence="6" id="KW-0812">Transmembrane</keyword>
<dbReference type="PANTHER" id="PTHR12080:SF56">
    <property type="entry name" value="NATURAL KILLER CELL RECEPTOR 2B4"/>
    <property type="match status" value="1"/>
</dbReference>
<evidence type="ECO:0000256" key="3">
    <source>
        <dbReference type="ARBA" id="ARBA00023136"/>
    </source>
</evidence>
<dbReference type="InterPro" id="IPR013783">
    <property type="entry name" value="Ig-like_fold"/>
</dbReference>
<feature type="chain" id="PRO_5047196717" evidence="7">
    <location>
        <begin position="22"/>
        <end position="349"/>
    </location>
</feature>
<proteinExistence type="predicted"/>
<reference evidence="9" key="1">
    <citation type="submission" date="2024-01" db="EMBL/GenBank/DDBJ databases">
        <title>GRCr8: a new rat reference genome assembly contstructed from accurate long reads and long range scaffolding.</title>
        <authorList>
            <person name="Doris P.A."/>
            <person name="Kalbfleisch T."/>
            <person name="Li K."/>
            <person name="Howe K."/>
            <person name="Wood J."/>
        </authorList>
    </citation>
    <scope>NUCLEOTIDE SEQUENCE [LARGE SCALE GENOMIC DNA]</scope>
    <source>
        <strain evidence="9">Brown Norway</strain>
    </source>
</reference>
<dbReference type="AGR" id="RGD:9330179"/>
<evidence type="ECO:0000256" key="2">
    <source>
        <dbReference type="ARBA" id="ARBA00022729"/>
    </source>
</evidence>